<dbReference type="Pfam" id="PF07690">
    <property type="entry name" value="MFS_1"/>
    <property type="match status" value="1"/>
</dbReference>
<dbReference type="FunFam" id="1.20.1250.20:FF:000018">
    <property type="entry name" value="MFS transporter permease"/>
    <property type="match status" value="1"/>
</dbReference>
<evidence type="ECO:0000313" key="9">
    <source>
        <dbReference type="EMBL" id="KAF8683213.1"/>
    </source>
</evidence>
<evidence type="ECO:0000256" key="6">
    <source>
        <dbReference type="SAM" id="MobiDB-lite"/>
    </source>
</evidence>
<dbReference type="GO" id="GO:0022857">
    <property type="term" value="F:transmembrane transporter activity"/>
    <property type="evidence" value="ECO:0007669"/>
    <property type="project" value="InterPro"/>
</dbReference>
<name>A0A8H7HES1_9AGAM</name>
<dbReference type="GO" id="GO:0016020">
    <property type="term" value="C:membrane"/>
    <property type="evidence" value="ECO:0007669"/>
    <property type="project" value="UniProtKB-SubCell"/>
</dbReference>
<dbReference type="Gene3D" id="3.20.20.80">
    <property type="entry name" value="Glycosidases"/>
    <property type="match status" value="1"/>
</dbReference>
<evidence type="ECO:0000256" key="3">
    <source>
        <dbReference type="ARBA" id="ARBA00022692"/>
    </source>
</evidence>
<dbReference type="Proteomes" id="UP000650582">
    <property type="component" value="Unassembled WGS sequence"/>
</dbReference>
<evidence type="ECO:0000256" key="1">
    <source>
        <dbReference type="ARBA" id="ARBA00004141"/>
    </source>
</evidence>
<evidence type="ECO:0000256" key="7">
    <source>
        <dbReference type="SAM" id="Phobius"/>
    </source>
</evidence>
<dbReference type="EMBL" id="JACYCC010000034">
    <property type="protein sequence ID" value="KAF8683213.1"/>
    <property type="molecule type" value="Genomic_DNA"/>
</dbReference>
<keyword evidence="4 7" id="KW-1133">Transmembrane helix</keyword>
<keyword evidence="5 7" id="KW-0472">Membrane</keyword>
<feature type="transmembrane region" description="Helical" evidence="7">
    <location>
        <begin position="279"/>
        <end position="299"/>
    </location>
</feature>
<keyword evidence="2" id="KW-0813">Transport</keyword>
<dbReference type="Pfam" id="PF08427">
    <property type="entry name" value="ARMH3_C"/>
    <property type="match status" value="1"/>
</dbReference>
<dbReference type="PANTHER" id="PTHR43791:SF36">
    <property type="entry name" value="TRANSPORTER, PUTATIVE (AFU_ORTHOLOGUE AFUA_6G08340)-RELATED"/>
    <property type="match status" value="1"/>
</dbReference>
<keyword evidence="3 7" id="KW-0812">Transmembrane</keyword>
<reference evidence="9" key="1">
    <citation type="submission" date="2020-09" db="EMBL/GenBank/DDBJ databases">
        <title>Comparative genome analyses of four rice-infecting Rhizoctonia solani isolates reveal extensive enrichment of homogalacturonan modification genes.</title>
        <authorList>
            <person name="Lee D.-Y."/>
            <person name="Jeon J."/>
            <person name="Kim K.-T."/>
            <person name="Cheong K."/>
            <person name="Song H."/>
            <person name="Choi G."/>
            <person name="Ko J."/>
            <person name="Opiyo S.O."/>
            <person name="Zuo S."/>
            <person name="Madhav S."/>
            <person name="Lee Y.-H."/>
            <person name="Wang G.-L."/>
        </authorList>
    </citation>
    <scope>NUCLEOTIDE SEQUENCE</scope>
    <source>
        <strain evidence="9">AG1-IA YN-7</strain>
    </source>
</reference>
<feature type="compositionally biased region" description="Polar residues" evidence="6">
    <location>
        <begin position="813"/>
        <end position="839"/>
    </location>
</feature>
<dbReference type="InterPro" id="IPR011701">
    <property type="entry name" value="MFS"/>
</dbReference>
<dbReference type="InterPro" id="IPR039514">
    <property type="entry name" value="6GAL-like"/>
</dbReference>
<gene>
    <name evidence="9" type="ORF">RHS04_01807</name>
</gene>
<feature type="transmembrane region" description="Helical" evidence="7">
    <location>
        <begin position="338"/>
        <end position="356"/>
    </location>
</feature>
<dbReference type="PANTHER" id="PTHR43791">
    <property type="entry name" value="PERMEASE-RELATED"/>
    <property type="match status" value="1"/>
</dbReference>
<feature type="region of interest" description="Disordered" evidence="6">
    <location>
        <begin position="810"/>
        <end position="849"/>
    </location>
</feature>
<dbReference type="SUPFAM" id="SSF51445">
    <property type="entry name" value="(Trans)glycosidases"/>
    <property type="match status" value="1"/>
</dbReference>
<feature type="region of interest" description="Disordered" evidence="6">
    <location>
        <begin position="1"/>
        <end position="24"/>
    </location>
</feature>
<dbReference type="InterPro" id="IPR036259">
    <property type="entry name" value="MFS_trans_sf"/>
</dbReference>
<dbReference type="GO" id="GO:0004553">
    <property type="term" value="F:hydrolase activity, hydrolyzing O-glycosyl compounds"/>
    <property type="evidence" value="ECO:0007669"/>
    <property type="project" value="InterPro"/>
</dbReference>
<comment type="subcellular location">
    <subcellularLocation>
        <location evidence="1">Membrane</location>
        <topology evidence="1">Multi-pass membrane protein</topology>
    </subcellularLocation>
</comment>
<dbReference type="SUPFAM" id="SSF103473">
    <property type="entry name" value="MFS general substrate transporter"/>
    <property type="match status" value="1"/>
</dbReference>
<feature type="transmembrane region" description="Helical" evidence="7">
    <location>
        <begin position="173"/>
        <end position="194"/>
    </location>
</feature>
<evidence type="ECO:0000256" key="5">
    <source>
        <dbReference type="ARBA" id="ARBA00023136"/>
    </source>
</evidence>
<feature type="transmembrane region" description="Helical" evidence="7">
    <location>
        <begin position="311"/>
        <end position="331"/>
    </location>
</feature>
<evidence type="ECO:0000313" key="10">
    <source>
        <dbReference type="Proteomes" id="UP000650582"/>
    </source>
</evidence>
<dbReference type="Gene3D" id="1.20.1250.20">
    <property type="entry name" value="MFS general substrate transporter like domains"/>
    <property type="match status" value="2"/>
</dbReference>
<comment type="caution">
    <text evidence="9">The sequence shown here is derived from an EMBL/GenBank/DDBJ whole genome shotgun (WGS) entry which is preliminary data.</text>
</comment>
<proteinExistence type="predicted"/>
<feature type="transmembrane region" description="Helical" evidence="7">
    <location>
        <begin position="40"/>
        <end position="57"/>
    </location>
</feature>
<organism evidence="9 10">
    <name type="scientific">Rhizoctonia solani</name>
    <dbReference type="NCBI Taxonomy" id="456999"/>
    <lineage>
        <taxon>Eukaryota</taxon>
        <taxon>Fungi</taxon>
        <taxon>Dikarya</taxon>
        <taxon>Basidiomycota</taxon>
        <taxon>Agaricomycotina</taxon>
        <taxon>Agaricomycetes</taxon>
        <taxon>Cantharellales</taxon>
        <taxon>Ceratobasidiaceae</taxon>
        <taxon>Rhizoctonia</taxon>
    </lineage>
</organism>
<feature type="transmembrane region" description="Helical" evidence="7">
    <location>
        <begin position="113"/>
        <end position="133"/>
    </location>
</feature>
<dbReference type="InterPro" id="IPR013636">
    <property type="entry name" value="ARMH3_C"/>
</dbReference>
<feature type="compositionally biased region" description="Basic and acidic residues" evidence="6">
    <location>
        <begin position="1"/>
        <end position="16"/>
    </location>
</feature>
<feature type="transmembrane region" description="Helical" evidence="7">
    <location>
        <begin position="206"/>
        <end position="226"/>
    </location>
</feature>
<feature type="domain" description="Armadillo-like helical" evidence="8">
    <location>
        <begin position="898"/>
        <end position="1103"/>
    </location>
</feature>
<protein>
    <submittedName>
        <fullName evidence="9">O-Glycosyl hydrolase family 30</fullName>
    </submittedName>
</protein>
<keyword evidence="9" id="KW-0378">Hydrolase</keyword>
<dbReference type="Pfam" id="PF14587">
    <property type="entry name" value="Glyco_hydr_30_2"/>
    <property type="match status" value="1"/>
</dbReference>
<sequence length="1583" mass="173212">MSDDGAKPSQEIERTGSIDNGPNIAPAVDSQLEKKLVRKLDAVILPLTCALYLLAYLDRSNLGNARLQGLPEDVLGGDPTGAKFDWVSSMFYFSYILSQIPAVVTSKLFRPRIWIGCATIGWGLASTLQAAAFNFQGLLATRFFLGVFEAGFGPMIPLYYTFFYTKHEMGVRLSIWFGFAAVAGAFGGLIAYGVQHINSYLANWRILFLVEGCPTIALGILTLFTLPDRPDTTKWLHGAQKDLAIERMSRGGMKEEAGTLNKTHVIAALKDWRVYACGVIYFGVNIALASIGVFLPTIIKTFGYTNAKAQLLTVPPYAVAAVVMMGVSYMSDRTQNRGFFMASASAVGALGYLWVLPLPSSAHTHIRNSVTKEQVVTHNLGSESKKAAGIPLFMVIGQCGSVLGTHSYPASEGPHYIMLWIRVFGGLDVPRAYKNARRDRVYGPPEEGKVVDTRELADKSKFISTYAKLLQTPATVPPTEKRFWDDVFCLSPDISWLRDKMSGLGRAGLLGTHQHVITAIFAAAKDEFNTPRTTAKDEITPVELSPNNTTLQTTMSDQDKAHVANSNGGDGQDATSVLRRMNATRTLQAVAQAVLAIPGITGWEIMDVMAGGVGVSDAVFTELVGSLMDTMGNDHESDEMRHSALQLTLALTCGFGQLSPGAYLLAQDMFPAIVSLIRSPTTTRYSFEAFLLLAILANYHRADAASLNPYLKHIQETDDTVLIHGLLWVTRYACSRSVKAYRDIHDDTPSFTSTMSSIFSAFRPAAAPPPMKELFAGQPIEASVVLFPFFEYMSRNRVFRAMLAETIHPDPIKSQSRPTSPRLQTTRPPLGSPKNTGTPLGSPRSRPSSLIMAGRTASMASIVQKAHANAQLHQNVRCVPEFVSLASYILAHAGSTSSGAGREEAYAGLILDILEQCVADEGIMRAMCSPPTEGDSAVWLCRQMLKLEQIEYHWNELWRTIIATLVFVLAKQDVVASGTIPIEQIIVGIVQVLDLAVACADGFLPTPEAVHQLVYEMVRASPTLQQLKEREQSEKYKHSLQDLLMTIEFYEDQLEGTNSADNVMRVLAREIERDGVHGVSTREREEPVSVEYLDSQMASRALIFLPALFDLVNGATVLSARAQTFNGVGGSGAWWPNDLHHFPESVKRNLSDLLFSEKGLGLSSYRYNLGGGGLGVSTPARAPETFYVSQGVYNWSADAQGLYFLKAAADRGVPQLTAFVNSGPRDFTTNGQSCGGLFKTGTEAGYAQYIADTLDHIINTLRIPVSYLSPFNEPDNSFGPVPCGQEGMQTNPNQRAAVINGIYNKLVTKGLQSKVGIMADESSNLGLAQNEYASWLPQVLDKIAVICHHTYDFPTDANYLSYVNYVKSIAPNKETWMSEVCCSVGAADASDRKWSGGYDPTIRGGLHFATMMMQSFIVVQETHYDFWTLLSSMIGCSPLGNPSCVNSINTSGWQDGLIYYDPNYAQNGNFALYLTKHYWTMKHFGNFVKPGFVRHAVDGSNTRILAVESDTAFTLLAINPYTTQTTIPVSFQDTSLRLQATHTYRTSATEDFASVGLPVLSNGSWSLILAPTSLTTWVFSKVK</sequence>
<evidence type="ECO:0000256" key="2">
    <source>
        <dbReference type="ARBA" id="ARBA00022448"/>
    </source>
</evidence>
<evidence type="ECO:0000259" key="8">
    <source>
        <dbReference type="SMART" id="SM01158"/>
    </source>
</evidence>
<dbReference type="InterPro" id="IPR017853">
    <property type="entry name" value="GH"/>
</dbReference>
<feature type="transmembrane region" description="Helical" evidence="7">
    <location>
        <begin position="139"/>
        <end position="161"/>
    </location>
</feature>
<evidence type="ECO:0000256" key="4">
    <source>
        <dbReference type="ARBA" id="ARBA00022989"/>
    </source>
</evidence>
<accession>A0A8H7HES1</accession>
<dbReference type="SMART" id="SM01158">
    <property type="entry name" value="DUF1741"/>
    <property type="match status" value="1"/>
</dbReference>